<feature type="non-terminal residue" evidence="1">
    <location>
        <position position="1"/>
    </location>
</feature>
<dbReference type="EMBL" id="JAMZIH010007983">
    <property type="protein sequence ID" value="KAJ1672690.1"/>
    <property type="molecule type" value="Genomic_DNA"/>
</dbReference>
<dbReference type="Proteomes" id="UP001145114">
    <property type="component" value="Unassembled WGS sequence"/>
</dbReference>
<name>A0ACC1H9Q9_9FUNG</name>
<gene>
    <name evidence="1" type="primary">CDC4_1</name>
    <name evidence="1" type="ORF">EV182_006687</name>
</gene>
<accession>A0ACC1H9Q9</accession>
<sequence length="211" mass="23626">SVRTLATHGQLVFSGSYDCTVRVWNAVTGECLHSLVGHTEKIYSIALDHDRHRVFSGSMDCNIRMWDWDTGELLHTLTGHQNLVGLLSLHHGSLISAGIDSMLRVWDPETGEHRQTLQLAPVTITCFQHDGTKLVSGSDNAKLWDHRTGKFMRDICGQNVSGVWQVAFTDDKLLLALRRESGESYFEIRDYSAVSPDVGASDSMMMMMMLK</sequence>
<keyword evidence="1" id="KW-0436">Ligase</keyword>
<comment type="caution">
    <text evidence="1">The sequence shown here is derived from an EMBL/GenBank/DDBJ whole genome shotgun (WGS) entry which is preliminary data.</text>
</comment>
<keyword evidence="2" id="KW-1185">Reference proteome</keyword>
<protein>
    <submittedName>
        <fullName evidence="1">SCF ubiquitin ligase complex subunit cdc4</fullName>
    </submittedName>
</protein>
<evidence type="ECO:0000313" key="1">
    <source>
        <dbReference type="EMBL" id="KAJ1672690.1"/>
    </source>
</evidence>
<evidence type="ECO:0000313" key="2">
    <source>
        <dbReference type="Proteomes" id="UP001145114"/>
    </source>
</evidence>
<organism evidence="1 2">
    <name type="scientific">Spiromyces aspiralis</name>
    <dbReference type="NCBI Taxonomy" id="68401"/>
    <lineage>
        <taxon>Eukaryota</taxon>
        <taxon>Fungi</taxon>
        <taxon>Fungi incertae sedis</taxon>
        <taxon>Zoopagomycota</taxon>
        <taxon>Kickxellomycotina</taxon>
        <taxon>Kickxellomycetes</taxon>
        <taxon>Kickxellales</taxon>
        <taxon>Kickxellaceae</taxon>
        <taxon>Spiromyces</taxon>
    </lineage>
</organism>
<proteinExistence type="predicted"/>
<reference evidence="1" key="1">
    <citation type="submission" date="2022-06" db="EMBL/GenBank/DDBJ databases">
        <title>Phylogenomic reconstructions and comparative analyses of Kickxellomycotina fungi.</title>
        <authorList>
            <person name="Reynolds N.K."/>
            <person name="Stajich J.E."/>
            <person name="Barry K."/>
            <person name="Grigoriev I.V."/>
            <person name="Crous P."/>
            <person name="Smith M.E."/>
        </authorList>
    </citation>
    <scope>NUCLEOTIDE SEQUENCE</scope>
    <source>
        <strain evidence="1">RSA 2271</strain>
    </source>
</reference>